<feature type="region of interest" description="Disordered" evidence="6">
    <location>
        <begin position="941"/>
        <end position="1060"/>
    </location>
</feature>
<comment type="function">
    <text evidence="4">RNA helicase.</text>
</comment>
<dbReference type="EMBL" id="CAJNNV010025449">
    <property type="protein sequence ID" value="CAE8614558.1"/>
    <property type="molecule type" value="Genomic_DNA"/>
</dbReference>
<dbReference type="SMART" id="SM00487">
    <property type="entry name" value="DEXDc"/>
    <property type="match status" value="1"/>
</dbReference>
<keyword evidence="7" id="KW-1133">Transmembrane helix</keyword>
<feature type="transmembrane region" description="Helical" evidence="7">
    <location>
        <begin position="529"/>
        <end position="554"/>
    </location>
</feature>
<dbReference type="Gene3D" id="3.40.50.300">
    <property type="entry name" value="P-loop containing nucleotide triphosphate hydrolases"/>
    <property type="match status" value="1"/>
</dbReference>
<evidence type="ECO:0000259" key="8">
    <source>
        <dbReference type="PROSITE" id="PS51192"/>
    </source>
</evidence>
<evidence type="ECO:0000256" key="3">
    <source>
        <dbReference type="ARBA" id="ARBA00022840"/>
    </source>
</evidence>
<comment type="domain">
    <text evidence="4">The Q motif is unique to and characteristic of the DEAD box family of RNA helicases and controls ATP binding and hydrolysis.</text>
</comment>
<dbReference type="GO" id="GO:0003724">
    <property type="term" value="F:RNA helicase activity"/>
    <property type="evidence" value="ECO:0007669"/>
    <property type="project" value="UniProtKB-EC"/>
</dbReference>
<keyword evidence="1 4" id="KW-0547">Nucleotide-binding</keyword>
<sequence>MAPAVNGHSMAAQVVDAAAIISPYEDVRGYLQQTLLPILSPTIEELLHHVHASGELQRVLREKAEAERRAMRRNSEVGEDTTGQKMLRRNSEVRSSKDTVGTAGASPGGDSNQDPAPGTAGKERRRPSISPDQEAAPAAFSGGATPSGATHFPEAGGGFSSDVAVFDPLAWLSEKLRQSARGPTNQYRDQIRLQVIKQIAAVEAAEQAERERIAAEEAAAHAAIDEGDAAKARPGLMVLRAMRADQACARATLDLVLAIQNWMFGHTGAKSLRKSQTFVPGTVSASRREQKKFQDLWTFYTLDQIASAAPNQEVRFLILVSLVDQPDGVSFRSEAPGSVGMCADCMSETTEQWLVSWGGDWPEFWSACDLKAPSSTLLTYQNRFRNLALTMATAWSLFASSISFAFLLVFPERFGTRGVVLMHMVPLYGFCLMFRAVEVYFPEAFSWSLDFFVAGIQIAMLYRQCTVSALLFSDFSVLTKMCRFVLAIGTSNCSHIVIWNVLFAITGIYRGLTLRCGMFAGNAGDQWQQVYMTAFIVVGLELLCSTLILVVWLAMEKFMALFISAILDAQESENEKVAAQRMLAVLCDAQMMLDSELRISGRHESSARFLQVPAIAAAGCESLDGVYFTEFVDPVDVSRFLAFMRGRPSWPSGRPESPQASPDEDCEQRMQDSPPKPAGSLHVQMFNGLRRPFKAELFHVCFTSSGTLAHLVGIREENQNEGETFSSNCEATFQDAHSANETGEASESFAALFLNDLVGQAGEFEERIREEKDKEKEEEEEKNVQETLKSRPSKPVLKKKLLSMRAFETGDLLNLKLGSTASACSSSSASSSCASKALPMFPGLQDVVASLAPFSLGLAMNSCQLNFLSSEGDLCLSLKDFVSAAQLQRILLIVQNMVNCVLNDGLSQQTDIGPLQLKFPGTRECDGLALLVKSAEVSVSVASKDQEPPDSQADPSNEDWSDEDRDGSKGSLESKDGPETESESESESEGDRLSGPEERGGGGGASPAAASFGVRDQRRTQRPTATARSAGPESIRVTLRLRDLSMPAADTSKHSSRRRRRHRVMECLKESSQNVQQAACMFPIIEEACTALAAAAVAAAALERSSLRRCGVAARRLRRRVVALRAANEALMTAEAEVDEEEDLIVENVMGRRTLSLWPGIEDALEDFAGLPIPKRLADAFTERGILKGSPIQEASMSKIKDGKHVIIHSPTGSGKTLAYLLPVLARLQPTMHVGAQVLILVPTPELALQITRELRWLVQVLCGFQGVCWFNPQVPQELACEVLLSRSGLWECIRKDTAIVITTPSIIVSELRSLQWEARKFSETLAYFMGSNMSAVIMDEVDALCPGEVKGRRKQQFGASEQVLDYVFDVVRSRYRNRPVQMVSASATANGKKVSRVLERILAKKYVKRRDMAYKLKPELVQQGSPTGMVPAAGPGEVRRRSTRNQKHVMVPEEIKHCVALLDRDDQDDLLGQARYELA</sequence>
<feature type="region of interest" description="Disordered" evidence="6">
    <location>
        <begin position="768"/>
        <end position="791"/>
    </location>
</feature>
<feature type="domain" description="Helicase ATP-binding" evidence="8">
    <location>
        <begin position="1197"/>
        <end position="1408"/>
    </location>
</feature>
<comment type="catalytic activity">
    <reaction evidence="4">
        <text>ATP + H2O = ADP + phosphate + H(+)</text>
        <dbReference type="Rhea" id="RHEA:13065"/>
        <dbReference type="ChEBI" id="CHEBI:15377"/>
        <dbReference type="ChEBI" id="CHEBI:15378"/>
        <dbReference type="ChEBI" id="CHEBI:30616"/>
        <dbReference type="ChEBI" id="CHEBI:43474"/>
        <dbReference type="ChEBI" id="CHEBI:456216"/>
        <dbReference type="EC" id="3.6.4.13"/>
    </reaction>
</comment>
<evidence type="ECO:0000256" key="5">
    <source>
        <dbReference type="SAM" id="Coils"/>
    </source>
</evidence>
<dbReference type="GO" id="GO:0016787">
    <property type="term" value="F:hydrolase activity"/>
    <property type="evidence" value="ECO:0007669"/>
    <property type="project" value="UniProtKB-KW"/>
</dbReference>
<dbReference type="Proteomes" id="UP000654075">
    <property type="component" value="Unassembled WGS sequence"/>
</dbReference>
<feature type="compositionally biased region" description="Basic and acidic residues" evidence="6">
    <location>
        <begin position="966"/>
        <end position="978"/>
    </location>
</feature>
<evidence type="ECO:0000256" key="1">
    <source>
        <dbReference type="ARBA" id="ARBA00022741"/>
    </source>
</evidence>
<dbReference type="EC" id="3.6.4.13" evidence="4"/>
<dbReference type="PROSITE" id="PS51192">
    <property type="entry name" value="HELICASE_ATP_BIND_1"/>
    <property type="match status" value="1"/>
</dbReference>
<proteinExistence type="inferred from homology"/>
<feature type="transmembrane region" description="Helical" evidence="7">
    <location>
        <begin position="484"/>
        <end position="509"/>
    </location>
</feature>
<comment type="similarity">
    <text evidence="4">Belongs to the DEAD box helicase family.</text>
</comment>
<keyword evidence="10" id="KW-1185">Reference proteome</keyword>
<comment type="caution">
    <text evidence="9">The sequence shown here is derived from an EMBL/GenBank/DDBJ whole genome shotgun (WGS) entry which is preliminary data.</text>
</comment>
<keyword evidence="4" id="KW-0694">RNA-binding</keyword>
<evidence type="ECO:0000256" key="4">
    <source>
        <dbReference type="RuleBase" id="RU365068"/>
    </source>
</evidence>
<accession>A0A813FP40</accession>
<feature type="non-terminal residue" evidence="9">
    <location>
        <position position="1"/>
    </location>
</feature>
<evidence type="ECO:0000256" key="7">
    <source>
        <dbReference type="SAM" id="Phobius"/>
    </source>
</evidence>
<feature type="region of interest" description="Disordered" evidence="6">
    <location>
        <begin position="67"/>
        <end position="155"/>
    </location>
</feature>
<feature type="region of interest" description="Disordered" evidence="6">
    <location>
        <begin position="649"/>
        <end position="682"/>
    </location>
</feature>
<dbReference type="SUPFAM" id="SSF52540">
    <property type="entry name" value="P-loop containing nucleoside triphosphate hydrolases"/>
    <property type="match status" value="1"/>
</dbReference>
<evidence type="ECO:0000256" key="6">
    <source>
        <dbReference type="SAM" id="MobiDB-lite"/>
    </source>
</evidence>
<evidence type="ECO:0000313" key="9">
    <source>
        <dbReference type="EMBL" id="CAE8614558.1"/>
    </source>
</evidence>
<dbReference type="PANTHER" id="PTHR24031">
    <property type="entry name" value="RNA HELICASE"/>
    <property type="match status" value="1"/>
</dbReference>
<keyword evidence="3 4" id="KW-0067">ATP-binding</keyword>
<evidence type="ECO:0000256" key="2">
    <source>
        <dbReference type="ARBA" id="ARBA00022801"/>
    </source>
</evidence>
<dbReference type="InterPro" id="IPR014001">
    <property type="entry name" value="Helicase_ATP-bd"/>
</dbReference>
<keyword evidence="5" id="KW-0175">Coiled coil</keyword>
<name>A0A813FP40_POLGL</name>
<feature type="compositionally biased region" description="Acidic residues" evidence="6">
    <location>
        <begin position="979"/>
        <end position="988"/>
    </location>
</feature>
<feature type="compositionally biased region" description="Acidic residues" evidence="6">
    <location>
        <begin position="956"/>
        <end position="965"/>
    </location>
</feature>
<gene>
    <name evidence="9" type="ORF">PGLA1383_LOCUS32280</name>
</gene>
<keyword evidence="4" id="KW-0347">Helicase</keyword>
<protein>
    <recommendedName>
        <fullName evidence="4">ATP-dependent RNA helicase</fullName>
        <ecNumber evidence="4">3.6.4.13</ecNumber>
    </recommendedName>
</protein>
<keyword evidence="7" id="KW-0812">Transmembrane</keyword>
<evidence type="ECO:0000313" key="10">
    <source>
        <dbReference type="Proteomes" id="UP000654075"/>
    </source>
</evidence>
<feature type="transmembrane region" description="Helical" evidence="7">
    <location>
        <begin position="387"/>
        <end position="410"/>
    </location>
</feature>
<feature type="transmembrane region" description="Helical" evidence="7">
    <location>
        <begin position="419"/>
        <end position="437"/>
    </location>
</feature>
<keyword evidence="7" id="KW-0472">Membrane</keyword>
<feature type="compositionally biased region" description="Basic and acidic residues" evidence="6">
    <location>
        <begin position="989"/>
        <end position="1000"/>
    </location>
</feature>
<dbReference type="OrthoDB" id="10256233at2759"/>
<dbReference type="Pfam" id="PF00270">
    <property type="entry name" value="DEAD"/>
    <property type="match status" value="1"/>
</dbReference>
<organism evidence="9 10">
    <name type="scientific">Polarella glacialis</name>
    <name type="common">Dinoflagellate</name>
    <dbReference type="NCBI Taxonomy" id="89957"/>
    <lineage>
        <taxon>Eukaryota</taxon>
        <taxon>Sar</taxon>
        <taxon>Alveolata</taxon>
        <taxon>Dinophyceae</taxon>
        <taxon>Suessiales</taxon>
        <taxon>Suessiaceae</taxon>
        <taxon>Polarella</taxon>
    </lineage>
</organism>
<reference evidence="9" key="1">
    <citation type="submission" date="2021-02" db="EMBL/GenBank/DDBJ databases">
        <authorList>
            <person name="Dougan E. K."/>
            <person name="Rhodes N."/>
            <person name="Thang M."/>
            <person name="Chan C."/>
        </authorList>
    </citation>
    <scope>NUCLEOTIDE SEQUENCE</scope>
</reference>
<dbReference type="GO" id="GO:0005524">
    <property type="term" value="F:ATP binding"/>
    <property type="evidence" value="ECO:0007669"/>
    <property type="project" value="UniProtKB-UniRule"/>
</dbReference>
<feature type="compositionally biased region" description="Basic and acidic residues" evidence="6">
    <location>
        <begin position="67"/>
        <end position="76"/>
    </location>
</feature>
<dbReference type="InterPro" id="IPR027417">
    <property type="entry name" value="P-loop_NTPase"/>
</dbReference>
<dbReference type="InterPro" id="IPR011545">
    <property type="entry name" value="DEAD/DEAH_box_helicase_dom"/>
</dbReference>
<dbReference type="GO" id="GO:0003723">
    <property type="term" value="F:RNA binding"/>
    <property type="evidence" value="ECO:0007669"/>
    <property type="project" value="UniProtKB-UniRule"/>
</dbReference>
<feature type="region of interest" description="Disordered" evidence="6">
    <location>
        <begin position="1426"/>
        <end position="1446"/>
    </location>
</feature>
<keyword evidence="2 4" id="KW-0378">Hydrolase</keyword>
<feature type="coiled-coil region" evidence="5">
    <location>
        <begin position="1114"/>
        <end position="1144"/>
    </location>
</feature>